<keyword evidence="4" id="KW-1185">Reference proteome</keyword>
<accession>A0A2N6SMX9</accession>
<dbReference type="STRING" id="84521.SAMN04487994_103616"/>
<proteinExistence type="predicted"/>
<gene>
    <name evidence="3" type="ORF">CJ205_04350</name>
</gene>
<dbReference type="GO" id="GO:0003955">
    <property type="term" value="F:NAD(P)H dehydrogenase (quinone) activity"/>
    <property type="evidence" value="ECO:0007669"/>
    <property type="project" value="TreeGrafter"/>
</dbReference>
<dbReference type="Pfam" id="PF02525">
    <property type="entry name" value="Flavodoxin_2"/>
    <property type="match status" value="1"/>
</dbReference>
<evidence type="ECO:0000313" key="3">
    <source>
        <dbReference type="EMBL" id="PMC58427.1"/>
    </source>
</evidence>
<organism evidence="3 4">
    <name type="scientific">Dolosicoccus paucivorans</name>
    <dbReference type="NCBI Taxonomy" id="84521"/>
    <lineage>
        <taxon>Bacteria</taxon>
        <taxon>Bacillati</taxon>
        <taxon>Bacillota</taxon>
        <taxon>Bacilli</taxon>
        <taxon>Lactobacillales</taxon>
        <taxon>Aerococcaceae</taxon>
        <taxon>Dolosicoccus</taxon>
    </lineage>
</organism>
<dbReference type="InterPro" id="IPR003680">
    <property type="entry name" value="Flavodoxin_fold"/>
</dbReference>
<name>A0A2N6SMX9_9LACT</name>
<dbReference type="PANTHER" id="PTHR47307:SF1">
    <property type="entry name" value="GLUTATHIONE-REGULATED POTASSIUM-EFFLUX SYSTEM ANCILLARY PROTEIN KEFG"/>
    <property type="match status" value="1"/>
</dbReference>
<feature type="domain" description="Flavodoxin-like fold" evidence="2">
    <location>
        <begin position="1"/>
        <end position="159"/>
    </location>
</feature>
<keyword evidence="1" id="KW-0560">Oxidoreductase</keyword>
<dbReference type="InterPro" id="IPR029039">
    <property type="entry name" value="Flavoprotein-like_sf"/>
</dbReference>
<dbReference type="EMBL" id="PNHE01000014">
    <property type="protein sequence ID" value="PMC58427.1"/>
    <property type="molecule type" value="Genomic_DNA"/>
</dbReference>
<sequence length="230" mass="27339">MQTLVVVGHDKIDRSSSHQFFISAGQEMEQVDYLLLDRWLKKSEPLWKQREHLLTYDRIIFQFQLHWYQAPYVMKEWIDYIFQLDDDFSNFKKALRQKELGLVVIAGSPKNQYQPGGSQGRSIYDLLAPYELLARHFEMVYLPAFVVHEFHLLGQQKQQQLLWRYNSYVTTGNQGRFSKYQRFIIHQLDSLAPEQFDASPEDLVLLDMLIETMTDRADDLEQLKGLVEEW</sequence>
<dbReference type="PANTHER" id="PTHR47307">
    <property type="entry name" value="GLUTATHIONE-REGULATED POTASSIUM-EFFLUX SYSTEM ANCILLARY PROTEIN KEFG"/>
    <property type="match status" value="1"/>
</dbReference>
<dbReference type="RefSeq" id="WP_102227785.1">
    <property type="nucleotide sequence ID" value="NZ_PNFY01000018.1"/>
</dbReference>
<dbReference type="AlphaFoldDB" id="A0A2N6SMX9"/>
<dbReference type="Gene3D" id="3.40.50.360">
    <property type="match status" value="1"/>
</dbReference>
<dbReference type="Proteomes" id="UP000235682">
    <property type="component" value="Unassembled WGS sequence"/>
</dbReference>
<dbReference type="OrthoDB" id="9798454at2"/>
<evidence type="ECO:0000313" key="4">
    <source>
        <dbReference type="Proteomes" id="UP000235682"/>
    </source>
</evidence>
<dbReference type="GO" id="GO:0009055">
    <property type="term" value="F:electron transfer activity"/>
    <property type="evidence" value="ECO:0007669"/>
    <property type="project" value="TreeGrafter"/>
</dbReference>
<dbReference type="InterPro" id="IPR046980">
    <property type="entry name" value="KefG/KefF"/>
</dbReference>
<reference evidence="3 4" key="1">
    <citation type="submission" date="2017-09" db="EMBL/GenBank/DDBJ databases">
        <title>Bacterial strain isolated from the female urinary microbiota.</title>
        <authorList>
            <person name="Thomas-White K."/>
            <person name="Kumar N."/>
            <person name="Forster S."/>
            <person name="Putonti C."/>
            <person name="Lawley T."/>
            <person name="Wolfe A.J."/>
        </authorList>
    </citation>
    <scope>NUCLEOTIDE SEQUENCE [LARGE SCALE GENOMIC DNA]</scope>
    <source>
        <strain evidence="3 4">UMB0852</strain>
    </source>
</reference>
<dbReference type="GO" id="GO:0010181">
    <property type="term" value="F:FMN binding"/>
    <property type="evidence" value="ECO:0007669"/>
    <property type="project" value="TreeGrafter"/>
</dbReference>
<evidence type="ECO:0000259" key="2">
    <source>
        <dbReference type="Pfam" id="PF02525"/>
    </source>
</evidence>
<evidence type="ECO:0000256" key="1">
    <source>
        <dbReference type="ARBA" id="ARBA00023002"/>
    </source>
</evidence>
<dbReference type="SUPFAM" id="SSF52218">
    <property type="entry name" value="Flavoproteins"/>
    <property type="match status" value="1"/>
</dbReference>
<protein>
    <recommendedName>
        <fullName evidence="2">Flavodoxin-like fold domain-containing protein</fullName>
    </recommendedName>
</protein>
<comment type="caution">
    <text evidence="3">The sequence shown here is derived from an EMBL/GenBank/DDBJ whole genome shotgun (WGS) entry which is preliminary data.</text>
</comment>